<accession>A0A398BA54</accession>
<dbReference type="EMBL" id="QWVT01000013">
    <property type="protein sequence ID" value="RID86351.1"/>
    <property type="molecule type" value="Genomic_DNA"/>
</dbReference>
<gene>
    <name evidence="2" type="ORF">D1970_07445</name>
</gene>
<dbReference type="CDD" id="cd02440">
    <property type="entry name" value="AdoMet_MTases"/>
    <property type="match status" value="1"/>
</dbReference>
<evidence type="ECO:0000313" key="3">
    <source>
        <dbReference type="Proteomes" id="UP000265816"/>
    </source>
</evidence>
<dbReference type="OrthoDB" id="9772751at2"/>
<dbReference type="Pfam" id="PF08241">
    <property type="entry name" value="Methyltransf_11"/>
    <property type="match status" value="1"/>
</dbReference>
<evidence type="ECO:0000313" key="2">
    <source>
        <dbReference type="EMBL" id="RID86351.1"/>
    </source>
</evidence>
<dbReference type="Proteomes" id="UP000265816">
    <property type="component" value="Unassembled WGS sequence"/>
</dbReference>
<evidence type="ECO:0000259" key="1">
    <source>
        <dbReference type="Pfam" id="PF08241"/>
    </source>
</evidence>
<comment type="caution">
    <text evidence="2">The sequence shown here is derived from an EMBL/GenBank/DDBJ whole genome shotgun (WGS) entry which is preliminary data.</text>
</comment>
<keyword evidence="2" id="KW-0808">Transferase</keyword>
<keyword evidence="3" id="KW-1185">Reference proteome</keyword>
<keyword evidence="2" id="KW-0489">Methyltransferase</keyword>
<dbReference type="SUPFAM" id="SSF53335">
    <property type="entry name" value="S-adenosyl-L-methionine-dependent methyltransferases"/>
    <property type="match status" value="1"/>
</dbReference>
<dbReference type="InterPro" id="IPR013216">
    <property type="entry name" value="Methyltransf_11"/>
</dbReference>
<dbReference type="Gene3D" id="3.40.50.150">
    <property type="entry name" value="Vaccinia Virus protein VP39"/>
    <property type="match status" value="1"/>
</dbReference>
<reference evidence="2 3" key="1">
    <citation type="submission" date="2018-08" db="EMBL/GenBank/DDBJ databases">
        <title>Bacillus jemisoniae sp. nov., Bacillus chryseoplanitiae sp. nov., Bacillus resnikiae sp. nov., and Bacillus frankliniae sp. nov., isolated from Viking spacecraft and associated surfaces.</title>
        <authorList>
            <person name="Seuylemezian A."/>
            <person name="Vaishampayan P."/>
        </authorList>
    </citation>
    <scope>NUCLEOTIDE SEQUENCE [LARGE SCALE GENOMIC DNA]</scope>
    <source>
        <strain evidence="2 3">JJ-247</strain>
    </source>
</reference>
<dbReference type="InterPro" id="IPR029063">
    <property type="entry name" value="SAM-dependent_MTases_sf"/>
</dbReference>
<dbReference type="RefSeq" id="WP_119112257.1">
    <property type="nucleotide sequence ID" value="NZ_CBCSEO010000004.1"/>
</dbReference>
<protein>
    <submittedName>
        <fullName evidence="2">Class I SAM-dependent methyltransferase</fullName>
    </submittedName>
</protein>
<sequence>MEIIDHNKKSWEEKVKQKSRWTVPVSSEEIDRARAGDWSIVVTAEKAVPKEWFPELEGKKVLCLASGGGQQGPILAAAGADVTVLDFSEAQLAQDSFVAQRDGLTIHTVLGSMTDLSMFDNESFDLIIHPVSNVFVPDIQPVWQEAFRVLKNGGSLISGFMNPVFYLFDWELEEKGMLQVKYSIPYSELDYSSPEEVAQNGYSLEFGHTLEQQIQGQVHAGFVIAGLYEDTFGGERLIDRHISSFISTRAMKLRSLASL</sequence>
<organism evidence="2 3">
    <name type="scientific">Mesobacillus zeae</name>
    <dbReference type="NCBI Taxonomy" id="1917180"/>
    <lineage>
        <taxon>Bacteria</taxon>
        <taxon>Bacillati</taxon>
        <taxon>Bacillota</taxon>
        <taxon>Bacilli</taxon>
        <taxon>Bacillales</taxon>
        <taxon>Bacillaceae</taxon>
        <taxon>Mesobacillus</taxon>
    </lineage>
</organism>
<dbReference type="GO" id="GO:0008757">
    <property type="term" value="F:S-adenosylmethionine-dependent methyltransferase activity"/>
    <property type="evidence" value="ECO:0007669"/>
    <property type="project" value="InterPro"/>
</dbReference>
<dbReference type="AlphaFoldDB" id="A0A398BA54"/>
<dbReference type="GO" id="GO:0032259">
    <property type="term" value="P:methylation"/>
    <property type="evidence" value="ECO:0007669"/>
    <property type="project" value="UniProtKB-KW"/>
</dbReference>
<proteinExistence type="predicted"/>
<name>A0A398BA54_9BACI</name>
<feature type="domain" description="Methyltransferase type 11" evidence="1">
    <location>
        <begin position="62"/>
        <end position="157"/>
    </location>
</feature>